<comment type="caution">
    <text evidence="1">The sequence shown here is derived from an EMBL/GenBank/DDBJ whole genome shotgun (WGS) entry which is preliminary data.</text>
</comment>
<dbReference type="AlphaFoldDB" id="A0A3D6BLY4"/>
<accession>A0A3D6BLY4</accession>
<dbReference type="Pfam" id="PF13366">
    <property type="entry name" value="PDDEXK_3"/>
    <property type="match status" value="1"/>
</dbReference>
<name>A0A3D6BLY4_9FLAO</name>
<dbReference type="InterPro" id="IPR026350">
    <property type="entry name" value="GxxExxY"/>
</dbReference>
<evidence type="ECO:0000313" key="1">
    <source>
        <dbReference type="EMBL" id="HCY80292.1"/>
    </source>
</evidence>
<evidence type="ECO:0000313" key="2">
    <source>
        <dbReference type="Proteomes" id="UP000263268"/>
    </source>
</evidence>
<dbReference type="EMBL" id="DPRK01000019">
    <property type="protein sequence ID" value="HCY80292.1"/>
    <property type="molecule type" value="Genomic_DNA"/>
</dbReference>
<dbReference type="NCBIfam" id="TIGR04256">
    <property type="entry name" value="GxxExxY"/>
    <property type="match status" value="1"/>
</dbReference>
<organism evidence="1 2">
    <name type="scientific">Xanthomarina gelatinilytica</name>
    <dbReference type="NCBI Taxonomy" id="1137281"/>
    <lineage>
        <taxon>Bacteria</taxon>
        <taxon>Pseudomonadati</taxon>
        <taxon>Bacteroidota</taxon>
        <taxon>Flavobacteriia</taxon>
        <taxon>Flavobacteriales</taxon>
        <taxon>Flavobacteriaceae</taxon>
        <taxon>Xanthomarina</taxon>
    </lineage>
</organism>
<gene>
    <name evidence="1" type="ORF">DHV22_01110</name>
</gene>
<sequence>MGKLIFEKETYVIIGLCMQVHKGLGAGFLESVYHEALEREFSKKGIPFKSKQKIQVYYNDEPLDKYFVADFICYDKIIVELKAAAFLHKNFEAQTINYVKSTNHPLGLLVNFGQLSLVWKRFINT</sequence>
<dbReference type="Proteomes" id="UP000263268">
    <property type="component" value="Unassembled WGS sequence"/>
</dbReference>
<protein>
    <submittedName>
        <fullName evidence="1">GxxExxY protein</fullName>
    </submittedName>
</protein>
<proteinExistence type="predicted"/>
<reference evidence="1 2" key="1">
    <citation type="journal article" date="2018" name="Nat. Biotechnol.">
        <title>A standardized bacterial taxonomy based on genome phylogeny substantially revises the tree of life.</title>
        <authorList>
            <person name="Parks D.H."/>
            <person name="Chuvochina M."/>
            <person name="Waite D.W."/>
            <person name="Rinke C."/>
            <person name="Skarshewski A."/>
            <person name="Chaumeil P.A."/>
            <person name="Hugenholtz P."/>
        </authorList>
    </citation>
    <scope>NUCLEOTIDE SEQUENCE [LARGE SCALE GENOMIC DNA]</scope>
    <source>
        <strain evidence="1">UBA10227</strain>
    </source>
</reference>